<organism evidence="1 2">
    <name type="scientific">Phytophthora nicotianae P1569</name>
    <dbReference type="NCBI Taxonomy" id="1317065"/>
    <lineage>
        <taxon>Eukaryota</taxon>
        <taxon>Sar</taxon>
        <taxon>Stramenopiles</taxon>
        <taxon>Oomycota</taxon>
        <taxon>Peronosporomycetes</taxon>
        <taxon>Peronosporales</taxon>
        <taxon>Peronosporaceae</taxon>
        <taxon>Phytophthora</taxon>
    </lineage>
</organism>
<reference evidence="1 2" key="1">
    <citation type="submission" date="2013-11" db="EMBL/GenBank/DDBJ databases">
        <title>The Genome Sequence of Phytophthora parasitica P1569.</title>
        <authorList>
            <consortium name="The Broad Institute Genomics Platform"/>
            <person name="Russ C."/>
            <person name="Tyler B."/>
            <person name="Panabieres F."/>
            <person name="Shan W."/>
            <person name="Tripathy S."/>
            <person name="Grunwald N."/>
            <person name="Machado M."/>
            <person name="Johnson C.S."/>
            <person name="Arredondo F."/>
            <person name="Hong C."/>
            <person name="Coffey M."/>
            <person name="Young S.K."/>
            <person name="Zeng Q."/>
            <person name="Gargeya S."/>
            <person name="Fitzgerald M."/>
            <person name="Abouelleil A."/>
            <person name="Alvarado L."/>
            <person name="Chapman S.B."/>
            <person name="Gainer-Dewar J."/>
            <person name="Goldberg J."/>
            <person name="Griggs A."/>
            <person name="Gujja S."/>
            <person name="Hansen M."/>
            <person name="Howarth C."/>
            <person name="Imamovic A."/>
            <person name="Ireland A."/>
            <person name="Larimer J."/>
            <person name="McCowan C."/>
            <person name="Murphy C."/>
            <person name="Pearson M."/>
            <person name="Poon T.W."/>
            <person name="Priest M."/>
            <person name="Roberts A."/>
            <person name="Saif S."/>
            <person name="Shea T."/>
            <person name="Sykes S."/>
            <person name="Wortman J."/>
            <person name="Nusbaum C."/>
            <person name="Birren B."/>
        </authorList>
    </citation>
    <scope>NUCLEOTIDE SEQUENCE [LARGE SCALE GENOMIC DNA]</scope>
    <source>
        <strain evidence="1 2">P1569</strain>
    </source>
</reference>
<keyword evidence="2" id="KW-1185">Reference proteome</keyword>
<dbReference type="EMBL" id="ANIZ01000553">
    <property type="protein sequence ID" value="ETI54152.1"/>
    <property type="molecule type" value="Genomic_DNA"/>
</dbReference>
<evidence type="ECO:0000313" key="1">
    <source>
        <dbReference type="EMBL" id="ETI54152.1"/>
    </source>
</evidence>
<sequence>MQTLGNTIAFTNANLARQQQRTIQPGDWFTWIGIRWPWMQGKVTLIPH</sequence>
<name>V9FUS0_PHYNI</name>
<protein>
    <submittedName>
        <fullName evidence="1">Uncharacterized protein</fullName>
    </submittedName>
</protein>
<dbReference type="HOGENOM" id="CLU_3161205_0_0_1"/>
<dbReference type="AlphaFoldDB" id="V9FUS0"/>
<gene>
    <name evidence="1" type="ORF">F443_02997</name>
</gene>
<comment type="caution">
    <text evidence="1">The sequence shown here is derived from an EMBL/GenBank/DDBJ whole genome shotgun (WGS) entry which is preliminary data.</text>
</comment>
<dbReference type="Proteomes" id="UP000018721">
    <property type="component" value="Unassembled WGS sequence"/>
</dbReference>
<proteinExistence type="predicted"/>
<evidence type="ECO:0000313" key="2">
    <source>
        <dbReference type="Proteomes" id="UP000018721"/>
    </source>
</evidence>
<accession>V9FUS0</accession>